<gene>
    <name evidence="2" type="ORF">BTCBT_005631</name>
</gene>
<sequence>MKKDCLLCSVSSPFSHRIEQFNTMNCLNKLSINRAAIIMFIEMLFPNPALQEIDIALIFGTLILTFGFSMFFYDKPVDEMEDAPWRS</sequence>
<keyword evidence="1" id="KW-0812">Transmembrane</keyword>
<keyword evidence="1" id="KW-0472">Membrane</keyword>
<evidence type="ECO:0000256" key="1">
    <source>
        <dbReference type="SAM" id="Phobius"/>
    </source>
</evidence>
<evidence type="ECO:0000313" key="3">
    <source>
        <dbReference type="Proteomes" id="UP000013487"/>
    </source>
</evidence>
<proteinExistence type="predicted"/>
<keyword evidence="1" id="KW-1133">Transmembrane helix</keyword>
<comment type="caution">
    <text evidence="2">The sequence shown here is derived from an EMBL/GenBank/DDBJ whole genome shotgun (WGS) entry which is preliminary data.</text>
</comment>
<dbReference type="AlphaFoldDB" id="A0AAN4HEM7"/>
<reference evidence="2 3" key="1">
    <citation type="journal article" date="2013" name="Genome Announc.">
        <title>Draft Genome Sequence of Bacillus thuringiensis var. thuringiensis Strain T01-328, a Brazilian Isolate That Produces a Soluble Pesticide Protein, Cry1Ia.</title>
        <authorList>
            <person name="Varani A.M."/>
            <person name="Lemos M.V."/>
            <person name="Fernandes C.C."/>
            <person name="Lemos E.G."/>
            <person name="Alves E.C."/>
            <person name="Desiderio J.A."/>
        </authorList>
    </citation>
    <scope>NUCLEOTIDE SEQUENCE [LARGE SCALE GENOMIC DNA]</scope>
    <source>
        <strain evidence="2 3">T01-328</strain>
    </source>
</reference>
<organism evidence="2 3">
    <name type="scientific">Bacillus thuringiensis T01-328</name>
    <dbReference type="NCBI Taxonomy" id="1324966"/>
    <lineage>
        <taxon>Bacteria</taxon>
        <taxon>Bacillati</taxon>
        <taxon>Bacillota</taxon>
        <taxon>Bacilli</taxon>
        <taxon>Bacillales</taxon>
        <taxon>Bacillaceae</taxon>
        <taxon>Bacillus</taxon>
        <taxon>Bacillus cereus group</taxon>
    </lineage>
</organism>
<feature type="transmembrane region" description="Helical" evidence="1">
    <location>
        <begin position="53"/>
        <end position="73"/>
    </location>
</feature>
<protein>
    <submittedName>
        <fullName evidence="2">Uncharacterized protein</fullName>
    </submittedName>
</protein>
<name>A0AAN4HEM7_BACTU</name>
<dbReference type="Proteomes" id="UP000013487">
    <property type="component" value="Unassembled WGS sequence"/>
</dbReference>
<accession>A0AAN4HEM7</accession>
<dbReference type="EMBL" id="ARXZ02000017">
    <property type="protein sequence ID" value="ERH98292.1"/>
    <property type="molecule type" value="Genomic_DNA"/>
</dbReference>
<evidence type="ECO:0000313" key="2">
    <source>
        <dbReference type="EMBL" id="ERH98292.1"/>
    </source>
</evidence>